<evidence type="ECO:0000313" key="8">
    <source>
        <dbReference type="EMBL" id="ABB55939.1"/>
    </source>
</evidence>
<evidence type="ECO:0000256" key="5">
    <source>
        <dbReference type="ARBA" id="ARBA00023157"/>
    </source>
</evidence>
<dbReference type="EMBL" id="DQ229184">
    <property type="protein sequence ID" value="ABB55939.1"/>
    <property type="molecule type" value="mRNA"/>
</dbReference>
<comment type="subcellular location">
    <subcellularLocation>
        <location evidence="1 6">Secreted</location>
    </subcellularLocation>
</comment>
<dbReference type="InterPro" id="IPR002200">
    <property type="entry name" value="Elicitin"/>
</dbReference>
<evidence type="ECO:0000256" key="2">
    <source>
        <dbReference type="ARBA" id="ARBA00009544"/>
    </source>
</evidence>
<keyword evidence="4 6" id="KW-0928">Hypersensitive response elicitation</keyword>
<keyword evidence="3 6" id="KW-0964">Secreted</keyword>
<keyword evidence="5 6" id="KW-1015">Disulfide bond</keyword>
<feature type="signal peptide" evidence="7">
    <location>
        <begin position="1"/>
        <end position="21"/>
    </location>
</feature>
<sequence length="164" mass="17443">MQTLTTFLTALLFIPGVIVNAENCTSRAVSDVLQPMRSDPTFTTCQSDSNYTLQSLVSPSTKQTRAFCSSSACQALLSSTLSSDLVPDCNVAIGSHTFSLTDAIVMVNSKCVGPLQLQERVVDKGDVHSKAQHISSHVASALGHSAPMDDVGQLAGTLLFLLRR</sequence>
<name>A0EJM2_PHYIN</name>
<dbReference type="VEuPathDB" id="FungiDB:PITG_08143"/>
<organism evidence="8">
    <name type="scientific">Phytophthora infestans</name>
    <name type="common">Potato late blight agent</name>
    <name type="synonym">Botrytis infestans</name>
    <dbReference type="NCBI Taxonomy" id="4787"/>
    <lineage>
        <taxon>Eukaryota</taxon>
        <taxon>Sar</taxon>
        <taxon>Stramenopiles</taxon>
        <taxon>Oomycota</taxon>
        <taxon>Peronosporomycetes</taxon>
        <taxon>Peronosporales</taxon>
        <taxon>Peronosporaceae</taxon>
        <taxon>Phytophthora</taxon>
    </lineage>
</organism>
<comment type="function">
    <text evidence="6">Induces local and distal defense responses (incompatible hypersensitive reaction) in plants from the solanaceae and cruciferae families. Elicits leaf necrosis and causes the accumulation of pathogenesis-related proteins. Might interact with the lipidic molecules of the plasma membrane.</text>
</comment>
<evidence type="ECO:0000256" key="6">
    <source>
        <dbReference type="RuleBase" id="RU368111"/>
    </source>
</evidence>
<reference evidence="8" key="1">
    <citation type="journal article" date="2006" name="Mol. Biol. Evol.">
        <title>Ancient origin of elicitin gene clusters in Phytophthora genomes.</title>
        <authorList>
            <person name="Jiang R.H."/>
            <person name="Tyler B.M."/>
            <person name="Whisson S.C."/>
            <person name="Hardham A.R."/>
            <person name="Govers F."/>
        </authorList>
    </citation>
    <scope>NUCLEOTIDE SEQUENCE</scope>
    <source>
        <strain evidence="8">88069</strain>
    </source>
</reference>
<dbReference type="AlphaFoldDB" id="A0EJM2"/>
<dbReference type="SMART" id="SM01187">
    <property type="entry name" value="Elicitin"/>
    <property type="match status" value="1"/>
</dbReference>
<dbReference type="GO" id="GO:0005576">
    <property type="term" value="C:extracellular region"/>
    <property type="evidence" value="ECO:0007669"/>
    <property type="project" value="UniProtKB-SubCell"/>
</dbReference>
<evidence type="ECO:0000256" key="7">
    <source>
        <dbReference type="SAM" id="SignalP"/>
    </source>
</evidence>
<keyword evidence="7" id="KW-0732">Signal</keyword>
<proteinExistence type="evidence at transcript level"/>
<accession>A0EJM2</accession>
<evidence type="ECO:0000256" key="3">
    <source>
        <dbReference type="ARBA" id="ARBA00022525"/>
    </source>
</evidence>
<evidence type="ECO:0000256" key="1">
    <source>
        <dbReference type="ARBA" id="ARBA00004613"/>
    </source>
</evidence>
<evidence type="ECO:0000256" key="4">
    <source>
        <dbReference type="ARBA" id="ARBA00022978"/>
    </source>
</evidence>
<dbReference type="SMR" id="A0EJM2"/>
<comment type="similarity">
    <text evidence="2 6">Belongs to the elicitin family.</text>
</comment>
<feature type="chain" id="PRO_5005658357" description="Elicitin" evidence="7">
    <location>
        <begin position="22"/>
        <end position="164"/>
    </location>
</feature>
<dbReference type="InterPro" id="IPR036470">
    <property type="entry name" value="Elicitin_sf"/>
</dbReference>
<protein>
    <recommendedName>
        <fullName evidence="6">Elicitin</fullName>
    </recommendedName>
</protein>
<dbReference type="GO" id="GO:0052040">
    <property type="term" value="P:symbiont-mediated perturbation of host programmed cell death"/>
    <property type="evidence" value="ECO:0007669"/>
    <property type="project" value="UniProtKB-UniRule"/>
</dbReference>
<dbReference type="SUPFAM" id="SSF48647">
    <property type="entry name" value="Fungal elicitin"/>
    <property type="match status" value="1"/>
</dbReference>
<dbReference type="Gene3D" id="1.10.239.10">
    <property type="entry name" value="Elicitin domain"/>
    <property type="match status" value="1"/>
</dbReference>
<dbReference type="Pfam" id="PF00964">
    <property type="entry name" value="Elicitin"/>
    <property type="match status" value="1"/>
</dbReference>